<dbReference type="RefSeq" id="WP_397086817.1">
    <property type="nucleotide sequence ID" value="NZ_JBITGY010000009.1"/>
</dbReference>
<gene>
    <name evidence="4" type="ORF">ACIBG2_31340</name>
</gene>
<evidence type="ECO:0000256" key="1">
    <source>
        <dbReference type="ARBA" id="ARBA00022741"/>
    </source>
</evidence>
<dbReference type="Pfam" id="PF00196">
    <property type="entry name" value="GerE"/>
    <property type="match status" value="1"/>
</dbReference>
<feature type="domain" description="HTH luxR-type" evidence="3">
    <location>
        <begin position="813"/>
        <end position="874"/>
    </location>
</feature>
<dbReference type="Proteomes" id="UP001612741">
    <property type="component" value="Unassembled WGS sequence"/>
</dbReference>
<dbReference type="InterPro" id="IPR041664">
    <property type="entry name" value="AAA_16"/>
</dbReference>
<dbReference type="PANTHER" id="PTHR16305:SF35">
    <property type="entry name" value="TRANSCRIPTIONAL ACTIVATOR DOMAIN"/>
    <property type="match status" value="1"/>
</dbReference>
<accession>A0ABW7Z145</accession>
<evidence type="ECO:0000256" key="2">
    <source>
        <dbReference type="ARBA" id="ARBA00022840"/>
    </source>
</evidence>
<reference evidence="4 5" key="1">
    <citation type="submission" date="2024-10" db="EMBL/GenBank/DDBJ databases">
        <title>The Natural Products Discovery Center: Release of the First 8490 Sequenced Strains for Exploring Actinobacteria Biosynthetic Diversity.</title>
        <authorList>
            <person name="Kalkreuter E."/>
            <person name="Kautsar S.A."/>
            <person name="Yang D."/>
            <person name="Bader C.D."/>
            <person name="Teijaro C.N."/>
            <person name="Fluegel L."/>
            <person name="Davis C.M."/>
            <person name="Simpson J.R."/>
            <person name="Lauterbach L."/>
            <person name="Steele A.D."/>
            <person name="Gui C."/>
            <person name="Meng S."/>
            <person name="Li G."/>
            <person name="Viehrig K."/>
            <person name="Ye F."/>
            <person name="Su P."/>
            <person name="Kiefer A.F."/>
            <person name="Nichols A."/>
            <person name="Cepeda A.J."/>
            <person name="Yan W."/>
            <person name="Fan B."/>
            <person name="Jiang Y."/>
            <person name="Adhikari A."/>
            <person name="Zheng C.-J."/>
            <person name="Schuster L."/>
            <person name="Cowan T.M."/>
            <person name="Smanski M.J."/>
            <person name="Chevrette M.G."/>
            <person name="De Carvalho L.P.S."/>
            <person name="Shen B."/>
        </authorList>
    </citation>
    <scope>NUCLEOTIDE SEQUENCE [LARGE SCALE GENOMIC DNA]</scope>
    <source>
        <strain evidence="4 5">NPDC050545</strain>
    </source>
</reference>
<organism evidence="4 5">
    <name type="scientific">Nonomuraea typhae</name>
    <dbReference type="NCBI Taxonomy" id="2603600"/>
    <lineage>
        <taxon>Bacteria</taxon>
        <taxon>Bacillati</taxon>
        <taxon>Actinomycetota</taxon>
        <taxon>Actinomycetes</taxon>
        <taxon>Streptosporangiales</taxon>
        <taxon>Streptosporangiaceae</taxon>
        <taxon>Nonomuraea</taxon>
    </lineage>
</organism>
<dbReference type="InterPro" id="IPR036388">
    <property type="entry name" value="WH-like_DNA-bd_sf"/>
</dbReference>
<dbReference type="CDD" id="cd06170">
    <property type="entry name" value="LuxR_C_like"/>
    <property type="match status" value="1"/>
</dbReference>
<dbReference type="Gene3D" id="1.10.10.10">
    <property type="entry name" value="Winged helix-like DNA-binding domain superfamily/Winged helix DNA-binding domain"/>
    <property type="match status" value="1"/>
</dbReference>
<dbReference type="InterPro" id="IPR000792">
    <property type="entry name" value="Tscrpt_reg_LuxR_C"/>
</dbReference>
<keyword evidence="5" id="KW-1185">Reference proteome</keyword>
<proteinExistence type="predicted"/>
<keyword evidence="2" id="KW-0067">ATP-binding</keyword>
<keyword evidence="1" id="KW-0547">Nucleotide-binding</keyword>
<comment type="caution">
    <text evidence="4">The sequence shown here is derived from an EMBL/GenBank/DDBJ whole genome shotgun (WGS) entry which is preliminary data.</text>
</comment>
<evidence type="ECO:0000259" key="3">
    <source>
        <dbReference type="PROSITE" id="PS50043"/>
    </source>
</evidence>
<dbReference type="EMBL" id="JBITGY010000009">
    <property type="protein sequence ID" value="MFI6501912.1"/>
    <property type="molecule type" value="Genomic_DNA"/>
</dbReference>
<dbReference type="Pfam" id="PF13191">
    <property type="entry name" value="AAA_16"/>
    <property type="match status" value="1"/>
</dbReference>
<dbReference type="SMART" id="SM00421">
    <property type="entry name" value="HTH_LUXR"/>
    <property type="match status" value="1"/>
</dbReference>
<sequence length="874" mass="92165">MLHGRDREQAAIERLLSSARTGASGALVLRGEPGAGKSALLGHAVEQAGEMRILRGAGIESEAELPFAALHMLLRSELGRIPALPEAQARALQGALGLGSVAPENRFLVGLAVLSLLAEIAGEGSLLCLIDDTQWLDQASLDALTFVARRLDAEGIALAFATRHPDDPAGLPELTLRGMDRDSALALLPADLAPAVRDRILDEADGNPLALLELPADLTPEQRAGHLAPYTKIPVTSRVRQAFLRQITALPERAQLMLAVLAADDTGSLAVILRAGERFGAGAGDLEAAEQARLVQVAGQAVTFRHPLIRPAAYQNVPLTTALAVHRALAGVLDGHEHADRRAWHLAAATVEPAEDVAAELVRAAERAQTRSGYAAMAAAYERAADLTPDPGKRSVRLAAAAVAASDGGRLDHADRLADLASADVSDPVALAHLIQVRAHVLVEKGAYARASEVIAGGAEQVAPLEPELAGYLYLEAIRCAWYAAEPELAVRAAERMPAVDVPLVRGALGLAALLGGNVRAALPHMERLTTDPDISGLGIPGRLFLAQVALAAGRYTLSEQVAAQAVADCLARGMNGWLVIGLGARMRALACLGRYREMLEAREDGMPLVGDPGLLDGPLALARAELGEDPRTGVGAVVGAGSGADAAWALGRLELSAGRPEAALKAMESFSGPAHAPLSIFMAPDVVEAAVRLRSDALARAACDRYVEWAEAVGLPSALAVAARCQALVTDSEERYGHAVHLHAGGEQPQEEARTRLLYGEWLRRARRRAESRTHLRAALETFDGLGMTLWAERARAELRLTGDVPAAPRRDDDPLSVLTAQERQVVRLAAAGASNRDIAAQLFLSPRTVGYHLYKAFPKLGIASRSQLAALI</sequence>
<protein>
    <submittedName>
        <fullName evidence="4">AAA family ATPase</fullName>
    </submittedName>
</protein>
<evidence type="ECO:0000313" key="4">
    <source>
        <dbReference type="EMBL" id="MFI6501912.1"/>
    </source>
</evidence>
<dbReference type="PANTHER" id="PTHR16305">
    <property type="entry name" value="TESTICULAR SOLUBLE ADENYLYL CYCLASE"/>
    <property type="match status" value="1"/>
</dbReference>
<name>A0ABW7Z145_9ACTN</name>
<dbReference type="InterPro" id="IPR027417">
    <property type="entry name" value="P-loop_NTPase"/>
</dbReference>
<dbReference type="SUPFAM" id="SSF46894">
    <property type="entry name" value="C-terminal effector domain of the bipartite response regulators"/>
    <property type="match status" value="1"/>
</dbReference>
<dbReference type="PROSITE" id="PS50043">
    <property type="entry name" value="HTH_LUXR_2"/>
    <property type="match status" value="1"/>
</dbReference>
<dbReference type="PRINTS" id="PR00038">
    <property type="entry name" value="HTHLUXR"/>
</dbReference>
<dbReference type="InterPro" id="IPR016032">
    <property type="entry name" value="Sig_transdc_resp-reg_C-effctor"/>
</dbReference>
<dbReference type="SUPFAM" id="SSF52540">
    <property type="entry name" value="P-loop containing nucleoside triphosphate hydrolases"/>
    <property type="match status" value="1"/>
</dbReference>
<evidence type="ECO:0000313" key="5">
    <source>
        <dbReference type="Proteomes" id="UP001612741"/>
    </source>
</evidence>